<feature type="compositionally biased region" description="Acidic residues" evidence="5">
    <location>
        <begin position="42"/>
        <end position="60"/>
    </location>
</feature>
<evidence type="ECO:0000256" key="5">
    <source>
        <dbReference type="SAM" id="MobiDB-lite"/>
    </source>
</evidence>
<dbReference type="PANTHER" id="PTHR14091">
    <property type="entry name" value="PERIODIC TRYPTOPHAN PROTEIN 1"/>
    <property type="match status" value="1"/>
</dbReference>
<dbReference type="GO" id="GO:0006364">
    <property type="term" value="P:rRNA processing"/>
    <property type="evidence" value="ECO:0007669"/>
    <property type="project" value="InterPro"/>
</dbReference>
<dbReference type="InterPro" id="IPR001680">
    <property type="entry name" value="WD40_rpt"/>
</dbReference>
<dbReference type="InterPro" id="IPR044285">
    <property type="entry name" value="PWP1"/>
</dbReference>
<evidence type="ECO:0000256" key="4">
    <source>
        <dbReference type="PROSITE-ProRule" id="PRU00221"/>
    </source>
</evidence>
<evidence type="ECO:0000256" key="1">
    <source>
        <dbReference type="ARBA" id="ARBA00022553"/>
    </source>
</evidence>
<keyword evidence="6" id="KW-1185">Reference proteome</keyword>
<feature type="compositionally biased region" description="Basic residues" evidence="5">
    <location>
        <begin position="224"/>
        <end position="240"/>
    </location>
</feature>
<dbReference type="Proteomes" id="UP000887540">
    <property type="component" value="Unplaced"/>
</dbReference>
<dbReference type="SMART" id="SM00320">
    <property type="entry name" value="WD40"/>
    <property type="match status" value="6"/>
</dbReference>
<feature type="region of interest" description="Disordered" evidence="5">
    <location>
        <begin position="223"/>
        <end position="244"/>
    </location>
</feature>
<keyword evidence="2 4" id="KW-0853">WD repeat</keyword>
<dbReference type="InterPro" id="IPR019775">
    <property type="entry name" value="WD40_repeat_CS"/>
</dbReference>
<dbReference type="SUPFAM" id="SSF50978">
    <property type="entry name" value="WD40 repeat-like"/>
    <property type="match status" value="1"/>
</dbReference>
<dbReference type="PROSITE" id="PS00678">
    <property type="entry name" value="WD_REPEATS_1"/>
    <property type="match status" value="1"/>
</dbReference>
<evidence type="ECO:0000313" key="7">
    <source>
        <dbReference type="WBParaSite" id="ACRNAN_Path_986.g3791.t1"/>
    </source>
</evidence>
<evidence type="ECO:0000256" key="2">
    <source>
        <dbReference type="ARBA" id="ARBA00022574"/>
    </source>
</evidence>
<feature type="repeat" description="WD" evidence="4">
    <location>
        <begin position="244"/>
        <end position="286"/>
    </location>
</feature>
<proteinExistence type="predicted"/>
<accession>A0A914CE87</accession>
<protein>
    <submittedName>
        <fullName evidence="7">Uncharacterized protein</fullName>
    </submittedName>
</protein>
<feature type="region of interest" description="Disordered" evidence="5">
    <location>
        <begin position="33"/>
        <end position="78"/>
    </location>
</feature>
<dbReference type="Pfam" id="PF00400">
    <property type="entry name" value="WD40"/>
    <property type="match status" value="1"/>
</dbReference>
<dbReference type="PROSITE" id="PS50294">
    <property type="entry name" value="WD_REPEATS_REGION"/>
    <property type="match status" value="1"/>
</dbReference>
<dbReference type="GO" id="GO:0005634">
    <property type="term" value="C:nucleus"/>
    <property type="evidence" value="ECO:0007669"/>
    <property type="project" value="TreeGrafter"/>
</dbReference>
<keyword evidence="3" id="KW-0677">Repeat</keyword>
<dbReference type="InterPro" id="IPR015943">
    <property type="entry name" value="WD40/YVTN_repeat-like_dom_sf"/>
</dbReference>
<evidence type="ECO:0000313" key="6">
    <source>
        <dbReference type="Proteomes" id="UP000887540"/>
    </source>
</evidence>
<dbReference type="PROSITE" id="PS50082">
    <property type="entry name" value="WD_REPEATS_2"/>
    <property type="match status" value="1"/>
</dbReference>
<dbReference type="AlphaFoldDB" id="A0A914CE87"/>
<dbReference type="Gene3D" id="2.130.10.10">
    <property type="entry name" value="YVTN repeat-like/Quinoprotein amine dehydrogenase"/>
    <property type="match status" value="2"/>
</dbReference>
<keyword evidence="1" id="KW-0597">Phosphoprotein</keyword>
<evidence type="ECO:0000256" key="3">
    <source>
        <dbReference type="ARBA" id="ARBA00022737"/>
    </source>
</evidence>
<name>A0A914CE87_9BILA</name>
<organism evidence="6 7">
    <name type="scientific">Acrobeloides nanus</name>
    <dbReference type="NCBI Taxonomy" id="290746"/>
    <lineage>
        <taxon>Eukaryota</taxon>
        <taxon>Metazoa</taxon>
        <taxon>Ecdysozoa</taxon>
        <taxon>Nematoda</taxon>
        <taxon>Chromadorea</taxon>
        <taxon>Rhabditida</taxon>
        <taxon>Tylenchina</taxon>
        <taxon>Cephalobomorpha</taxon>
        <taxon>Cephaloboidea</taxon>
        <taxon>Cephalobidae</taxon>
        <taxon>Acrobeloides</taxon>
    </lineage>
</organism>
<dbReference type="PANTHER" id="PTHR14091:SF0">
    <property type="entry name" value="PERIODIC TRYPTOPHAN PROTEIN 1 HOMOLOG"/>
    <property type="match status" value="1"/>
</dbReference>
<reference evidence="7" key="1">
    <citation type="submission" date="2022-11" db="UniProtKB">
        <authorList>
            <consortium name="WormBaseParasite"/>
        </authorList>
    </citation>
    <scope>IDENTIFICATION</scope>
</reference>
<sequence length="476" mass="53455">MEEKRSFIFDVAWIKRGVAKALPDKIKVEEQELKEIIQGENETSDDETTDANEEPMEEESERIRLRGSNPDITAPEGLDKYGLEKYDEETGEKVNPMAGIAMFASPFEDPYITQHVDSDEEEEKEDFMIKPVDNLVAVAKIVKDEPSIEVYVFNEENDDWYLHHDYLLDAPPLCLASFSYDPGSENKKGNLLAVGTMDSVINVWDLDIVNAVEPVLSLGESSLKKKSKNKKKKEKARRKRDGSAQGHTDAVLCLDWNSLSEHVIASGSADETVVLWDLDEAKATVILNNFGGMVQTMQWHPVEQAIILTGTRAGKVTMSDCRNVEAETPAEWNFGESVEIEKVLWDRFNPFCAYVCSDDGYLRYIDSRNTKTALFEALCHENGTSSVSQSFTTKGLIATCGDTEFKIWKVAGNEMKSVYTHNANMGDLHTLKFSPDSGSVLIVGGEKEEMVRIYDIQKFEKVCEAFRATEEDAAME</sequence>
<dbReference type="InterPro" id="IPR036322">
    <property type="entry name" value="WD40_repeat_dom_sf"/>
</dbReference>
<dbReference type="WBParaSite" id="ACRNAN_Path_986.g3791.t1">
    <property type="protein sequence ID" value="ACRNAN_Path_986.g3791.t1"/>
    <property type="gene ID" value="ACRNAN_Path_986.g3791"/>
</dbReference>